<dbReference type="EMBL" id="BMAW01059574">
    <property type="protein sequence ID" value="GFT21756.1"/>
    <property type="molecule type" value="Genomic_DNA"/>
</dbReference>
<dbReference type="Proteomes" id="UP000887013">
    <property type="component" value="Unassembled WGS sequence"/>
</dbReference>
<proteinExistence type="predicted"/>
<keyword evidence="3" id="KW-1185">Reference proteome</keyword>
<evidence type="ECO:0000256" key="1">
    <source>
        <dbReference type="SAM" id="Phobius"/>
    </source>
</evidence>
<evidence type="ECO:0000313" key="2">
    <source>
        <dbReference type="EMBL" id="GFT21756.1"/>
    </source>
</evidence>
<feature type="transmembrane region" description="Helical" evidence="1">
    <location>
        <begin position="61"/>
        <end position="82"/>
    </location>
</feature>
<sequence length="86" mass="9755">MDDYTLLVQQRGRHNSNSINFWCVENSVASLEVPSSNFLVDFEAHLADTKLDGIQKGSYQILGFSKFVVLLLWLKLIVSLMASMNF</sequence>
<keyword evidence="1" id="KW-1133">Transmembrane helix</keyword>
<keyword evidence="1" id="KW-0812">Transmembrane</keyword>
<protein>
    <submittedName>
        <fullName evidence="2">Uncharacterized protein</fullName>
    </submittedName>
</protein>
<comment type="caution">
    <text evidence="2">The sequence shown here is derived from an EMBL/GenBank/DDBJ whole genome shotgun (WGS) entry which is preliminary data.</text>
</comment>
<dbReference type="AlphaFoldDB" id="A0A8X6NN91"/>
<gene>
    <name evidence="2" type="ORF">NPIL_458571</name>
</gene>
<keyword evidence="1" id="KW-0472">Membrane</keyword>
<evidence type="ECO:0000313" key="3">
    <source>
        <dbReference type="Proteomes" id="UP000887013"/>
    </source>
</evidence>
<accession>A0A8X6NN91</accession>
<name>A0A8X6NN91_NEPPI</name>
<organism evidence="2 3">
    <name type="scientific">Nephila pilipes</name>
    <name type="common">Giant wood spider</name>
    <name type="synonym">Nephila maculata</name>
    <dbReference type="NCBI Taxonomy" id="299642"/>
    <lineage>
        <taxon>Eukaryota</taxon>
        <taxon>Metazoa</taxon>
        <taxon>Ecdysozoa</taxon>
        <taxon>Arthropoda</taxon>
        <taxon>Chelicerata</taxon>
        <taxon>Arachnida</taxon>
        <taxon>Araneae</taxon>
        <taxon>Araneomorphae</taxon>
        <taxon>Entelegynae</taxon>
        <taxon>Araneoidea</taxon>
        <taxon>Nephilidae</taxon>
        <taxon>Nephila</taxon>
    </lineage>
</organism>
<reference evidence="2" key="1">
    <citation type="submission" date="2020-08" db="EMBL/GenBank/DDBJ databases">
        <title>Multicomponent nature underlies the extraordinary mechanical properties of spider dragline silk.</title>
        <authorList>
            <person name="Kono N."/>
            <person name="Nakamura H."/>
            <person name="Mori M."/>
            <person name="Yoshida Y."/>
            <person name="Ohtoshi R."/>
            <person name="Malay A.D."/>
            <person name="Moran D.A.P."/>
            <person name="Tomita M."/>
            <person name="Numata K."/>
            <person name="Arakawa K."/>
        </authorList>
    </citation>
    <scope>NUCLEOTIDE SEQUENCE</scope>
</reference>